<evidence type="ECO:0008006" key="3">
    <source>
        <dbReference type="Google" id="ProtNLM"/>
    </source>
</evidence>
<dbReference type="Proteomes" id="UP000219494">
    <property type="component" value="Unassembled WGS sequence"/>
</dbReference>
<proteinExistence type="predicted"/>
<sequence length="219" mass="23891">MRALLLTLSLGLTVAGCARTPAVAPVTVSSEPIVEAPRPEWERIVRPADAALLQTIAARRTSILSRLPRSARTRLTAEAPALGSPALDHVAPSPGSYNCRLVRFSTPAARRAAPTFRAFPSFFCYIRGESEGRFSFTKQTGSDQPIGWLYPDDDRRMVFLGRRQAGTAEEQYGTDPTQDLAGVLERTGSFRWHLTLPGVNSEVSIYEITPVPADEQPPA</sequence>
<dbReference type="InterPro" id="IPR032609">
    <property type="entry name" value="DUF4893"/>
</dbReference>
<reference evidence="1 2" key="1">
    <citation type="submission" date="2017-07" db="EMBL/GenBank/DDBJ databases">
        <authorList>
            <person name="Sun Z.S."/>
            <person name="Albrecht U."/>
            <person name="Echele G."/>
            <person name="Lee C.C."/>
        </authorList>
    </citation>
    <scope>NUCLEOTIDE SEQUENCE [LARGE SCALE GENOMIC DNA]</scope>
    <source>
        <strain evidence="1 2">CGMCC 1.12672</strain>
    </source>
</reference>
<dbReference type="PROSITE" id="PS51257">
    <property type="entry name" value="PROKAR_LIPOPROTEIN"/>
    <property type="match status" value="1"/>
</dbReference>
<gene>
    <name evidence="1" type="ORF">SAMN06297144_2027</name>
</gene>
<accession>A0A285QYL4</accession>
<dbReference type="OrthoDB" id="9153930at2"/>
<dbReference type="Pfam" id="PF16233">
    <property type="entry name" value="DUF4893"/>
    <property type="match status" value="1"/>
</dbReference>
<organism evidence="1 2">
    <name type="scientific">Sphingomonas guangdongensis</name>
    <dbReference type="NCBI Taxonomy" id="1141890"/>
    <lineage>
        <taxon>Bacteria</taxon>
        <taxon>Pseudomonadati</taxon>
        <taxon>Pseudomonadota</taxon>
        <taxon>Alphaproteobacteria</taxon>
        <taxon>Sphingomonadales</taxon>
        <taxon>Sphingomonadaceae</taxon>
        <taxon>Sphingomonas</taxon>
    </lineage>
</organism>
<evidence type="ECO:0000313" key="2">
    <source>
        <dbReference type="Proteomes" id="UP000219494"/>
    </source>
</evidence>
<dbReference type="EMBL" id="OBMI01000002">
    <property type="protein sequence ID" value="SOB86916.1"/>
    <property type="molecule type" value="Genomic_DNA"/>
</dbReference>
<protein>
    <recommendedName>
        <fullName evidence="3">DUF4893 domain-containing protein</fullName>
    </recommendedName>
</protein>
<name>A0A285QYL4_9SPHN</name>
<keyword evidence="2" id="KW-1185">Reference proteome</keyword>
<evidence type="ECO:0000313" key="1">
    <source>
        <dbReference type="EMBL" id="SOB86916.1"/>
    </source>
</evidence>
<dbReference type="RefSeq" id="WP_097063874.1">
    <property type="nucleotide sequence ID" value="NZ_OBMI01000002.1"/>
</dbReference>
<dbReference type="AlphaFoldDB" id="A0A285QYL4"/>